<evidence type="ECO:0000256" key="10">
    <source>
        <dbReference type="SAM" id="MobiDB-lite"/>
    </source>
</evidence>
<reference evidence="12" key="1">
    <citation type="submission" date="2021-07" db="EMBL/GenBank/DDBJ databases">
        <authorList>
            <person name="Durling M."/>
        </authorList>
    </citation>
    <scope>NUCLEOTIDE SEQUENCE</scope>
</reference>
<keyword evidence="7" id="KW-0539">Nucleus</keyword>
<comment type="caution">
    <text evidence="12">The sequence shown here is derived from an EMBL/GenBank/DDBJ whole genome shotgun (WGS) entry which is preliminary data.</text>
</comment>
<dbReference type="InterPro" id="IPR047575">
    <property type="entry name" value="Sm"/>
</dbReference>
<dbReference type="EMBL" id="CAJVRM010000511">
    <property type="protein sequence ID" value="CAG8981729.1"/>
    <property type="molecule type" value="Genomic_DNA"/>
</dbReference>
<dbReference type="OrthoDB" id="409625at2759"/>
<dbReference type="PANTHER" id="PTHR11021">
    <property type="entry name" value="SMALL NUCLEAR RIBONUCLEOPROTEIN F SNRNP-F"/>
    <property type="match status" value="1"/>
</dbReference>
<evidence type="ECO:0000256" key="9">
    <source>
        <dbReference type="ARBA" id="ARBA00030144"/>
    </source>
</evidence>
<evidence type="ECO:0000256" key="1">
    <source>
        <dbReference type="ARBA" id="ARBA00004123"/>
    </source>
</evidence>
<proteinExistence type="inferred from homology"/>
<protein>
    <recommendedName>
        <fullName evidence="9">Sm protein F</fullName>
    </recommendedName>
</protein>
<accession>A0A9N9M095</accession>
<dbReference type="SUPFAM" id="SSF50182">
    <property type="entry name" value="Sm-like ribonucleoproteins"/>
    <property type="match status" value="1"/>
</dbReference>
<evidence type="ECO:0000256" key="3">
    <source>
        <dbReference type="ARBA" id="ARBA00022664"/>
    </source>
</evidence>
<organism evidence="12 13">
    <name type="scientific">Hymenoscyphus albidus</name>
    <dbReference type="NCBI Taxonomy" id="595503"/>
    <lineage>
        <taxon>Eukaryota</taxon>
        <taxon>Fungi</taxon>
        <taxon>Dikarya</taxon>
        <taxon>Ascomycota</taxon>
        <taxon>Pezizomycotina</taxon>
        <taxon>Leotiomycetes</taxon>
        <taxon>Helotiales</taxon>
        <taxon>Helotiaceae</taxon>
        <taxon>Hymenoscyphus</taxon>
    </lineage>
</organism>
<evidence type="ECO:0000256" key="4">
    <source>
        <dbReference type="ARBA" id="ARBA00022728"/>
    </source>
</evidence>
<feature type="region of interest" description="Disordered" evidence="10">
    <location>
        <begin position="1"/>
        <end position="45"/>
    </location>
</feature>
<dbReference type="GO" id="GO:0000398">
    <property type="term" value="P:mRNA splicing, via spliceosome"/>
    <property type="evidence" value="ECO:0007669"/>
    <property type="project" value="InterPro"/>
</dbReference>
<feature type="domain" description="Sm" evidence="11">
    <location>
        <begin position="62"/>
        <end position="135"/>
    </location>
</feature>
<dbReference type="Gene3D" id="2.30.30.100">
    <property type="match status" value="1"/>
</dbReference>
<sequence>MATEKIYPQPCQASHLKSSTQPPTPSTRSLNNSQAPDAPTKPTRLHLTTSTTLKMSAFMPINPRPMLQNLVNEEVIIRLKWGQTEYKGRLVSIDSYMNIQLSGAEEWIDQQMTSVLGQVLIRCNNVLWIQGANQNNGNGDTKMEG</sequence>
<dbReference type="PROSITE" id="PS52002">
    <property type="entry name" value="SM"/>
    <property type="match status" value="1"/>
</dbReference>
<dbReference type="GO" id="GO:0005685">
    <property type="term" value="C:U1 snRNP"/>
    <property type="evidence" value="ECO:0007669"/>
    <property type="project" value="TreeGrafter"/>
</dbReference>
<dbReference type="InterPro" id="IPR016487">
    <property type="entry name" value="Lsm6/sSmF"/>
</dbReference>
<evidence type="ECO:0000256" key="5">
    <source>
        <dbReference type="ARBA" id="ARBA00022884"/>
    </source>
</evidence>
<dbReference type="Proteomes" id="UP000701801">
    <property type="component" value="Unassembled WGS sequence"/>
</dbReference>
<dbReference type="SMART" id="SM00651">
    <property type="entry name" value="Sm"/>
    <property type="match status" value="1"/>
</dbReference>
<gene>
    <name evidence="12" type="ORF">HYALB_00013428</name>
</gene>
<comment type="subcellular location">
    <subcellularLocation>
        <location evidence="1">Nucleus</location>
    </subcellularLocation>
</comment>
<evidence type="ECO:0000313" key="13">
    <source>
        <dbReference type="Proteomes" id="UP000701801"/>
    </source>
</evidence>
<keyword evidence="5" id="KW-0694">RNA-binding</keyword>
<dbReference type="InterPro" id="IPR034100">
    <property type="entry name" value="Sm_F"/>
</dbReference>
<dbReference type="GO" id="GO:0003723">
    <property type="term" value="F:RNA binding"/>
    <property type="evidence" value="ECO:0007669"/>
    <property type="project" value="UniProtKB-KW"/>
</dbReference>
<dbReference type="GO" id="GO:0071013">
    <property type="term" value="C:catalytic step 2 spliceosome"/>
    <property type="evidence" value="ECO:0007669"/>
    <property type="project" value="TreeGrafter"/>
</dbReference>
<dbReference type="GO" id="GO:0034715">
    <property type="term" value="C:pICln-Sm protein complex"/>
    <property type="evidence" value="ECO:0007669"/>
    <property type="project" value="TreeGrafter"/>
</dbReference>
<dbReference type="PANTHER" id="PTHR11021:SF0">
    <property type="entry name" value="SMALL NUCLEAR RIBONUCLEOPROTEIN F"/>
    <property type="match status" value="1"/>
</dbReference>
<keyword evidence="13" id="KW-1185">Reference proteome</keyword>
<evidence type="ECO:0000256" key="7">
    <source>
        <dbReference type="ARBA" id="ARBA00023242"/>
    </source>
</evidence>
<keyword evidence="6" id="KW-0508">mRNA splicing</keyword>
<keyword evidence="4" id="KW-0747">Spliceosome</keyword>
<evidence type="ECO:0000256" key="6">
    <source>
        <dbReference type="ARBA" id="ARBA00023187"/>
    </source>
</evidence>
<dbReference type="CDD" id="cd01722">
    <property type="entry name" value="Sm_F"/>
    <property type="match status" value="1"/>
</dbReference>
<keyword evidence="3" id="KW-0507">mRNA processing</keyword>
<keyword evidence="8" id="KW-0687">Ribonucleoprotein</keyword>
<dbReference type="InterPro" id="IPR001163">
    <property type="entry name" value="Sm_dom_euk/arc"/>
</dbReference>
<comment type="similarity">
    <text evidence="2">Belongs to the snRNP Sm proteins family. SmF/LSm6 subfamily.</text>
</comment>
<dbReference type="AlphaFoldDB" id="A0A9N9M095"/>
<evidence type="ECO:0000259" key="11">
    <source>
        <dbReference type="PROSITE" id="PS52002"/>
    </source>
</evidence>
<dbReference type="InterPro" id="IPR010920">
    <property type="entry name" value="LSM_dom_sf"/>
</dbReference>
<evidence type="ECO:0000256" key="2">
    <source>
        <dbReference type="ARBA" id="ARBA00007927"/>
    </source>
</evidence>
<evidence type="ECO:0000313" key="12">
    <source>
        <dbReference type="EMBL" id="CAG8981729.1"/>
    </source>
</evidence>
<evidence type="ECO:0000256" key="8">
    <source>
        <dbReference type="ARBA" id="ARBA00023274"/>
    </source>
</evidence>
<dbReference type="Pfam" id="PF01423">
    <property type="entry name" value="LSM"/>
    <property type="match status" value="1"/>
</dbReference>
<name>A0A9N9M095_9HELO</name>